<dbReference type="PANTHER" id="PTHR40590:SF1">
    <property type="entry name" value="CYTOPLASMIC PROTEIN"/>
    <property type="match status" value="1"/>
</dbReference>
<evidence type="ECO:0000313" key="1">
    <source>
        <dbReference type="EMBL" id="TPD65482.1"/>
    </source>
</evidence>
<dbReference type="PANTHER" id="PTHR40590">
    <property type="entry name" value="CYTOPLASMIC PROTEIN-RELATED"/>
    <property type="match status" value="1"/>
</dbReference>
<dbReference type="CDD" id="cd14789">
    <property type="entry name" value="Tiki"/>
    <property type="match status" value="1"/>
</dbReference>
<dbReference type="Proteomes" id="UP000319175">
    <property type="component" value="Unassembled WGS sequence"/>
</dbReference>
<dbReference type="AlphaFoldDB" id="A0A501PZJ8"/>
<dbReference type="EMBL" id="VFJE01000056">
    <property type="protein sequence ID" value="TPD65482.1"/>
    <property type="molecule type" value="Genomic_DNA"/>
</dbReference>
<sequence>MEVFSIYILYLFFIRKILQLLKNKIFFLFILFTSAVYSQKEKTLFWEISGNGLTKKSYLYGTMHLNEKISYHLSDSFYKNLLDADIVANESDPETWSDLKILTSPSRFNNSFKFYTNFYKRPAKRESIATVFVNDNSYFNNMMSFDDGNRADYQENSVLDMFIYHTGRKYNKKVVGLEIAKESLIPLMNLSSEDAIAKDENRVALFKFLKNKNPEELLNQFYREKDIVMLDSLFKLMLSKKAQNALIGSRNYIMTKSIDSLAKKGSLFAAVGAAHLAGKEGILELLIKKGYTVKPIFDELTESGQTKKKTIEEYFPNPNFSAARTKDGMIAIPLYKTFTEKDFHIGSADFTNGGIINIKRLPLNYFVKKENTTYNPKSLDSLFFENIPGNIIEKKFFESDSYSGYDIKSKTKAGNSQHYRFYITPIEIIAISMIGNVNYVRQYENEVFNNIKIKGFSNNWEKTQPENGGFSIETPAFKTADGLGVDNNNVEIQAYDPYEKSYYFLTKRVLNDSKEILGSEEEQQQIHNEFYLQYDSYASNVKYNAETFSLESNSKIGEKDIKLKSFIHGSDYYLLGTVNASEKNALRFFNSFKQEPYRYDSNLKTFQDTVAKFKVEIPEKGNEKILWATRAKPENTKNTFISKNNQYSFQTLSGKTVDLEYSIYPKYYNQTSLDSIKKKLESHLLKVSKQEDLIDYVEDYYTESPLLNYDFLSKKGIQKTMWTELTTDKKDSYEFVSKTESYDKENNVYTVDAVVSKPNSTSALKQKIVYTGDSYYLLSALIDKDLENEDKFIQKTFDSFALLDKKSISDKDKLDLFIEDAKSDKDTIRYSALTSVEQLEITKKDFEKITHFLSSFEFKNSENAAIKSLLEKIGYINDDRVIPYLESYYKKENNKTTIQISILKALANQKSKAGYRKIMELLEYDLPLTNQYQINSLFSYFEKDIENSKELYPKIFQFYTIKEYKQSVLEFCNLLFDKEISQIKKINSHKKALIADAKMEYKRLLSTKQNYSEEEEEDFQNTFDAMQTSELANYLALLSNFKEDKNIDDLFSKSDKLDISHINNEILRIKVVNNKLTDSEEKEALANPEKRFLMMQLLLNKNPKREFKNIPDEEIALSALMVIRNFTQKDSLKLISAKEFKKNHKDISAYFFKSEKANKLTQLSEPIMHGIYFIKENSNLNLQAYYETQTVLDEETSEESQIELVIDSIIKESNPRASFEKEKEVNEAMMFNF</sequence>
<protein>
    <submittedName>
        <fullName evidence="1">TraB/GumN family protein</fullName>
    </submittedName>
</protein>
<name>A0A501PZJ8_9FLAO</name>
<dbReference type="InterPro" id="IPR002816">
    <property type="entry name" value="TraB/PrgY/GumN_fam"/>
</dbReference>
<gene>
    <name evidence="1" type="ORF">FJA49_14900</name>
</gene>
<keyword evidence="2" id="KW-1185">Reference proteome</keyword>
<accession>A0A501PZJ8</accession>
<dbReference type="Pfam" id="PF01963">
    <property type="entry name" value="TraB_PrgY_gumN"/>
    <property type="match status" value="1"/>
</dbReference>
<evidence type="ECO:0000313" key="2">
    <source>
        <dbReference type="Proteomes" id="UP000319175"/>
    </source>
</evidence>
<organism evidence="1 2">
    <name type="scientific">Flavobacterium microcysteis</name>
    <dbReference type="NCBI Taxonomy" id="2596891"/>
    <lineage>
        <taxon>Bacteria</taxon>
        <taxon>Pseudomonadati</taxon>
        <taxon>Bacteroidota</taxon>
        <taxon>Flavobacteriia</taxon>
        <taxon>Flavobacteriales</taxon>
        <taxon>Flavobacteriaceae</taxon>
        <taxon>Flavobacterium</taxon>
    </lineage>
</organism>
<reference evidence="1 2" key="1">
    <citation type="submission" date="2019-06" db="EMBL/GenBank/DDBJ databases">
        <title>Flavobacterium sp. MaA-Y11 from geoumgang.</title>
        <authorList>
            <person name="Jeong S."/>
        </authorList>
    </citation>
    <scope>NUCLEOTIDE SEQUENCE [LARGE SCALE GENOMIC DNA]</scope>
    <source>
        <strain evidence="1 2">MaA-Y11</strain>
    </source>
</reference>
<dbReference type="InterPro" id="IPR047111">
    <property type="entry name" value="YbaP-like"/>
</dbReference>
<comment type="caution">
    <text evidence="1">The sequence shown here is derived from an EMBL/GenBank/DDBJ whole genome shotgun (WGS) entry which is preliminary data.</text>
</comment>
<proteinExistence type="predicted"/>